<feature type="domain" description="DUF1279" evidence="2">
    <location>
        <begin position="89"/>
        <end position="167"/>
    </location>
</feature>
<evidence type="ECO:0000259" key="2">
    <source>
        <dbReference type="Pfam" id="PF06916"/>
    </source>
</evidence>
<evidence type="ECO:0000256" key="1">
    <source>
        <dbReference type="SAM" id="SignalP"/>
    </source>
</evidence>
<gene>
    <name evidence="3" type="ORF">TL16_g03690</name>
</gene>
<accession>A0A9W7E219</accession>
<evidence type="ECO:0000313" key="4">
    <source>
        <dbReference type="Proteomes" id="UP001162640"/>
    </source>
</evidence>
<keyword evidence="1" id="KW-0732">Signal</keyword>
<dbReference type="AlphaFoldDB" id="A0A9W7E219"/>
<dbReference type="InterPro" id="IPR045866">
    <property type="entry name" value="FAM210A/B-like"/>
</dbReference>
<comment type="caution">
    <text evidence="3">The sequence shown here is derived from an EMBL/GenBank/DDBJ whole genome shotgun (WGS) entry which is preliminary data.</text>
</comment>
<protein>
    <recommendedName>
        <fullName evidence="2">DUF1279 domain-containing protein</fullName>
    </recommendedName>
</protein>
<organism evidence="3 4">
    <name type="scientific">Triparma laevis f. inornata</name>
    <dbReference type="NCBI Taxonomy" id="1714386"/>
    <lineage>
        <taxon>Eukaryota</taxon>
        <taxon>Sar</taxon>
        <taxon>Stramenopiles</taxon>
        <taxon>Ochrophyta</taxon>
        <taxon>Bolidophyceae</taxon>
        <taxon>Parmales</taxon>
        <taxon>Triparmaceae</taxon>
        <taxon>Triparma</taxon>
    </lineage>
</organism>
<dbReference type="InterPro" id="IPR009688">
    <property type="entry name" value="FAM210A/B-like_dom"/>
</dbReference>
<dbReference type="GO" id="GO:0005739">
    <property type="term" value="C:mitochondrion"/>
    <property type="evidence" value="ECO:0007669"/>
    <property type="project" value="TreeGrafter"/>
</dbReference>
<feature type="chain" id="PRO_5040933180" description="DUF1279 domain-containing protein" evidence="1">
    <location>
        <begin position="23"/>
        <end position="185"/>
    </location>
</feature>
<dbReference type="Proteomes" id="UP001162640">
    <property type="component" value="Unassembled WGS sequence"/>
</dbReference>
<feature type="signal peptide" evidence="1">
    <location>
        <begin position="1"/>
        <end position="22"/>
    </location>
</feature>
<name>A0A9W7E219_9STRA</name>
<reference evidence="4" key="1">
    <citation type="journal article" date="2023" name="Commun. Biol.">
        <title>Genome analysis of Parmales, the sister group of diatoms, reveals the evolutionary specialization of diatoms from phago-mixotrophs to photoautotrophs.</title>
        <authorList>
            <person name="Ban H."/>
            <person name="Sato S."/>
            <person name="Yoshikawa S."/>
            <person name="Yamada K."/>
            <person name="Nakamura Y."/>
            <person name="Ichinomiya M."/>
            <person name="Sato N."/>
            <person name="Blanc-Mathieu R."/>
            <person name="Endo H."/>
            <person name="Kuwata A."/>
            <person name="Ogata H."/>
        </authorList>
    </citation>
    <scope>NUCLEOTIDE SEQUENCE [LARGE SCALE GENOMIC DNA]</scope>
</reference>
<sequence length="185" mass="19632">MSSQASLTFLLVLLLLVLPCTAFLTHPTRTLNILRPSTTPTTPLHLLKDPETESKAPDVDDTVASKGLEFALFKSATSKDKEGPTPGFLLKKYGTAYLCTSIPLALLSFGTCYLLVSNGIDVTPLITKLGLTVNDNTELGGNVAIAYAAHKALSPVRFPPTVALTPVVAGWLGTETSDDDDVDSE</sequence>
<dbReference type="PANTHER" id="PTHR21377">
    <property type="entry name" value="PROTEIN FAM210B, MITOCHONDRIAL"/>
    <property type="match status" value="1"/>
</dbReference>
<dbReference type="PANTHER" id="PTHR21377:SF20">
    <property type="entry name" value="OS04G0416000 PROTEIN"/>
    <property type="match status" value="1"/>
</dbReference>
<dbReference type="Pfam" id="PF06916">
    <property type="entry name" value="FAM210A-B_dom"/>
    <property type="match status" value="1"/>
</dbReference>
<dbReference type="EMBL" id="BLQM01000099">
    <property type="protein sequence ID" value="GMH63362.1"/>
    <property type="molecule type" value="Genomic_DNA"/>
</dbReference>
<proteinExistence type="predicted"/>
<evidence type="ECO:0000313" key="3">
    <source>
        <dbReference type="EMBL" id="GMH63362.1"/>
    </source>
</evidence>